<keyword evidence="2 5" id="KW-0812">Transmembrane</keyword>
<dbReference type="GeneID" id="78362673"/>
<dbReference type="GO" id="GO:0016020">
    <property type="term" value="C:membrane"/>
    <property type="evidence" value="ECO:0007669"/>
    <property type="project" value="UniProtKB-SubCell"/>
</dbReference>
<dbReference type="GO" id="GO:0015297">
    <property type="term" value="F:antiporter activity"/>
    <property type="evidence" value="ECO:0007669"/>
    <property type="project" value="InterPro"/>
</dbReference>
<feature type="transmembrane region" description="Helical" evidence="5">
    <location>
        <begin position="112"/>
        <end position="130"/>
    </location>
</feature>
<sequence length="398" mass="42564">MLTSLALIFLFGLAIGAACKAIRVPAIIGMMLTGIVLGPQALNLLDPKILSISPDLWKLALVIIIIKAGLSIKVSELKQVERPLFLLGCIPALFEIAAFFFFAPYFFGISKLEALVMGSVLAAVSPAVVIPRMVMLTNRAYGTEKSIPQMIMAGAGLDNVFVIMLFSTFLGFTQAGHTELGIFIQVPISLILGMAVGVGAGLLLSWFFETAYAVKHYVRNSLKVMVVLGVAFILIALEGWTKEIVSVSGLFAVMSMACTLNFKASFSVTKRLSEKFSKLWLAAEVILFVTVGAAIDISYILNAGLAALWIVCIGLVLRSLGVVLSLLGTNLNFDERLFCVLSYLPKATVQAAIGSVPLAMGLPCGHLVLSVAVVGIFFTSFIGTIAIDGSYQKLLQKN</sequence>
<reference evidence="8" key="1">
    <citation type="submission" date="2017-05" db="EMBL/GenBank/DDBJ databases">
        <title>Improved OligoMM genomes.</title>
        <authorList>
            <person name="Garzetti D."/>
        </authorList>
    </citation>
    <scope>NUCLEOTIDE SEQUENCE [LARGE SCALE GENOMIC DNA]</scope>
    <source>
        <strain evidence="8">YL45</strain>
    </source>
</reference>
<dbReference type="EMBL" id="NHMP01000004">
    <property type="protein sequence ID" value="OXE47650.1"/>
    <property type="molecule type" value="Genomic_DNA"/>
</dbReference>
<dbReference type="InterPro" id="IPR051843">
    <property type="entry name" value="CPA1_transporter"/>
</dbReference>
<dbReference type="RefSeq" id="WP_066595082.1">
    <property type="nucleotide sequence ID" value="NZ_CAJTBZ010000002.1"/>
</dbReference>
<feature type="transmembrane region" description="Helical" evidence="5">
    <location>
        <begin position="340"/>
        <end position="360"/>
    </location>
</feature>
<dbReference type="InterPro" id="IPR038770">
    <property type="entry name" value="Na+/solute_symporter_sf"/>
</dbReference>
<keyword evidence="8" id="KW-1185">Reference proteome</keyword>
<evidence type="ECO:0000256" key="1">
    <source>
        <dbReference type="ARBA" id="ARBA00004141"/>
    </source>
</evidence>
<evidence type="ECO:0000259" key="6">
    <source>
        <dbReference type="Pfam" id="PF00999"/>
    </source>
</evidence>
<dbReference type="Proteomes" id="UP000214610">
    <property type="component" value="Unassembled WGS sequence"/>
</dbReference>
<evidence type="ECO:0000256" key="3">
    <source>
        <dbReference type="ARBA" id="ARBA00022989"/>
    </source>
</evidence>
<feature type="transmembrane region" description="Helical" evidence="5">
    <location>
        <begin position="220"/>
        <end position="237"/>
    </location>
</feature>
<keyword evidence="3 5" id="KW-1133">Transmembrane helix</keyword>
<protein>
    <submittedName>
        <fullName evidence="7">Potassium transporter</fullName>
    </submittedName>
</protein>
<evidence type="ECO:0000256" key="4">
    <source>
        <dbReference type="ARBA" id="ARBA00023136"/>
    </source>
</evidence>
<gene>
    <name evidence="7" type="ORF">ADH67_07640</name>
</gene>
<evidence type="ECO:0000256" key="2">
    <source>
        <dbReference type="ARBA" id="ARBA00022692"/>
    </source>
</evidence>
<dbReference type="GO" id="GO:1902600">
    <property type="term" value="P:proton transmembrane transport"/>
    <property type="evidence" value="ECO:0007669"/>
    <property type="project" value="InterPro"/>
</dbReference>
<feature type="domain" description="Cation/H+ exchanger transmembrane" evidence="6">
    <location>
        <begin position="11"/>
        <end position="387"/>
    </location>
</feature>
<proteinExistence type="predicted"/>
<name>A0A227KJX1_9BURK</name>
<dbReference type="InterPro" id="IPR006153">
    <property type="entry name" value="Cation/H_exchanger_TM"/>
</dbReference>
<feature type="transmembrane region" description="Helical" evidence="5">
    <location>
        <begin position="182"/>
        <end position="208"/>
    </location>
</feature>
<feature type="transmembrane region" description="Helical" evidence="5">
    <location>
        <begin position="84"/>
        <end position="106"/>
    </location>
</feature>
<dbReference type="PANTHER" id="PTHR31102:SF1">
    <property type="entry name" value="CATION_H+ EXCHANGER DOMAIN-CONTAINING PROTEIN"/>
    <property type="match status" value="1"/>
</dbReference>
<comment type="subcellular location">
    <subcellularLocation>
        <location evidence="1">Membrane</location>
        <topology evidence="1">Multi-pass membrane protein</topology>
    </subcellularLocation>
</comment>
<feature type="transmembrane region" description="Helical" evidence="5">
    <location>
        <begin position="366"/>
        <end position="387"/>
    </location>
</feature>
<evidence type="ECO:0000313" key="7">
    <source>
        <dbReference type="EMBL" id="OXE47650.1"/>
    </source>
</evidence>
<feature type="transmembrane region" description="Helical" evidence="5">
    <location>
        <begin position="280"/>
        <end position="301"/>
    </location>
</feature>
<feature type="transmembrane region" description="Helical" evidence="5">
    <location>
        <begin position="151"/>
        <end position="170"/>
    </location>
</feature>
<evidence type="ECO:0000313" key="8">
    <source>
        <dbReference type="Proteomes" id="UP000214610"/>
    </source>
</evidence>
<feature type="transmembrane region" description="Helical" evidence="5">
    <location>
        <begin position="249"/>
        <end position="268"/>
    </location>
</feature>
<feature type="transmembrane region" description="Helical" evidence="5">
    <location>
        <begin position="307"/>
        <end position="328"/>
    </location>
</feature>
<dbReference type="Gene3D" id="1.20.1530.20">
    <property type="match status" value="1"/>
</dbReference>
<dbReference type="AlphaFoldDB" id="A0A227KJX1"/>
<comment type="caution">
    <text evidence="7">The sequence shown here is derived from an EMBL/GenBank/DDBJ whole genome shotgun (WGS) entry which is preliminary data.</text>
</comment>
<dbReference type="Pfam" id="PF00999">
    <property type="entry name" value="Na_H_Exchanger"/>
    <property type="match status" value="1"/>
</dbReference>
<evidence type="ECO:0000256" key="5">
    <source>
        <dbReference type="SAM" id="Phobius"/>
    </source>
</evidence>
<accession>A0A227KJX1</accession>
<feature type="transmembrane region" description="Helical" evidence="5">
    <location>
        <begin position="56"/>
        <end position="72"/>
    </location>
</feature>
<keyword evidence="4 5" id="KW-0472">Membrane</keyword>
<organism evidence="7 8">
    <name type="scientific">Turicimonas muris</name>
    <dbReference type="NCBI Taxonomy" id="1796652"/>
    <lineage>
        <taxon>Bacteria</taxon>
        <taxon>Pseudomonadati</taxon>
        <taxon>Pseudomonadota</taxon>
        <taxon>Betaproteobacteria</taxon>
        <taxon>Burkholderiales</taxon>
        <taxon>Sutterellaceae</taxon>
        <taxon>Turicimonas</taxon>
    </lineage>
</organism>
<dbReference type="PANTHER" id="PTHR31102">
    <property type="match status" value="1"/>
</dbReference>